<evidence type="ECO:0000313" key="4">
    <source>
        <dbReference type="Proteomes" id="UP001152795"/>
    </source>
</evidence>
<dbReference type="PANTHER" id="PTHR21812:SF1">
    <property type="entry name" value="INO80 COMPLEX SUBUNIT E"/>
    <property type="match status" value="1"/>
</dbReference>
<dbReference type="OrthoDB" id="5977486at2759"/>
<evidence type="ECO:0000259" key="2">
    <source>
        <dbReference type="Pfam" id="PF24237"/>
    </source>
</evidence>
<dbReference type="InterPro" id="IPR026678">
    <property type="entry name" value="INO80E"/>
</dbReference>
<feature type="compositionally biased region" description="Polar residues" evidence="1">
    <location>
        <begin position="113"/>
        <end position="135"/>
    </location>
</feature>
<accession>A0A6S7HD63</accession>
<dbReference type="Proteomes" id="UP001152795">
    <property type="component" value="Unassembled WGS sequence"/>
</dbReference>
<dbReference type="AlphaFoldDB" id="A0A6S7HD63"/>
<feature type="non-terminal residue" evidence="3">
    <location>
        <position position="1"/>
    </location>
</feature>
<dbReference type="InterPro" id="IPR056515">
    <property type="entry name" value="INO80E_N"/>
</dbReference>
<keyword evidence="4" id="KW-1185">Reference proteome</keyword>
<comment type="caution">
    <text evidence="3">The sequence shown here is derived from an EMBL/GenBank/DDBJ whole genome shotgun (WGS) entry which is preliminary data.</text>
</comment>
<dbReference type="GO" id="GO:0006338">
    <property type="term" value="P:chromatin remodeling"/>
    <property type="evidence" value="ECO:0007669"/>
    <property type="project" value="InterPro"/>
</dbReference>
<dbReference type="EMBL" id="CACRXK020004503">
    <property type="protein sequence ID" value="CAB4002984.1"/>
    <property type="molecule type" value="Genomic_DNA"/>
</dbReference>
<sequence length="173" mass="19753">MADTNMPSVTNSGNHFVPVDIATYKQKYRILKRKLKFLLYEQESFQEELRRSQRKLLRVSKDKSFLLDQLLQVEGLDFPSSEDEETAISSSDDELQKKIAADSGPKEKRSKKQAQGVSNSPIDSSIHHQATSTQDTKIDHNNQIRCKFVENGNQCVKYISKRAKSGYCTAHRT</sequence>
<dbReference type="GO" id="GO:0031011">
    <property type="term" value="C:Ino80 complex"/>
    <property type="evidence" value="ECO:0007669"/>
    <property type="project" value="InterPro"/>
</dbReference>
<dbReference type="Pfam" id="PF24237">
    <property type="entry name" value="INO80E"/>
    <property type="match status" value="1"/>
</dbReference>
<feature type="domain" description="INO80 complex subunit E N-terminal" evidence="2">
    <location>
        <begin position="24"/>
        <end position="70"/>
    </location>
</feature>
<organism evidence="3 4">
    <name type="scientific">Paramuricea clavata</name>
    <name type="common">Red gorgonian</name>
    <name type="synonym">Violescent sea-whip</name>
    <dbReference type="NCBI Taxonomy" id="317549"/>
    <lineage>
        <taxon>Eukaryota</taxon>
        <taxon>Metazoa</taxon>
        <taxon>Cnidaria</taxon>
        <taxon>Anthozoa</taxon>
        <taxon>Octocorallia</taxon>
        <taxon>Malacalcyonacea</taxon>
        <taxon>Plexauridae</taxon>
        <taxon>Paramuricea</taxon>
    </lineage>
</organism>
<protein>
    <submittedName>
        <fullName evidence="3">INO80 complex subunit E isoform X2</fullName>
    </submittedName>
</protein>
<evidence type="ECO:0000313" key="3">
    <source>
        <dbReference type="EMBL" id="CAB4002984.1"/>
    </source>
</evidence>
<reference evidence="3" key="1">
    <citation type="submission" date="2020-04" db="EMBL/GenBank/DDBJ databases">
        <authorList>
            <person name="Alioto T."/>
            <person name="Alioto T."/>
            <person name="Gomez Garrido J."/>
        </authorList>
    </citation>
    <scope>NUCLEOTIDE SEQUENCE</scope>
    <source>
        <strain evidence="3">A484AB</strain>
    </source>
</reference>
<proteinExistence type="predicted"/>
<evidence type="ECO:0000256" key="1">
    <source>
        <dbReference type="SAM" id="MobiDB-lite"/>
    </source>
</evidence>
<feature type="compositionally biased region" description="Basic and acidic residues" evidence="1">
    <location>
        <begin position="94"/>
        <end position="107"/>
    </location>
</feature>
<feature type="region of interest" description="Disordered" evidence="1">
    <location>
        <begin position="78"/>
        <end position="138"/>
    </location>
</feature>
<name>A0A6S7HD63_PARCT</name>
<gene>
    <name evidence="3" type="ORF">PACLA_8A085271</name>
</gene>
<dbReference type="PANTHER" id="PTHR21812">
    <property type="entry name" value="INO80 COMPLEX SUBUNIT E"/>
    <property type="match status" value="1"/>
</dbReference>